<accession>A0AA91U398</accession>
<proteinExistence type="predicted"/>
<evidence type="ECO:0000256" key="1">
    <source>
        <dbReference type="SAM" id="Phobius"/>
    </source>
</evidence>
<comment type="caution">
    <text evidence="2">The sequence shown here is derived from an EMBL/GenBank/DDBJ whole genome shotgun (WGS) entry which is preliminary data.</text>
</comment>
<evidence type="ECO:0000313" key="2">
    <source>
        <dbReference type="EMBL" id="PCC99206.1"/>
    </source>
</evidence>
<name>A0AA91U398_9GAMM</name>
<organism evidence="2 3">
    <name type="scientific">Halopseudomonas pelagia</name>
    <dbReference type="NCBI Taxonomy" id="553151"/>
    <lineage>
        <taxon>Bacteria</taxon>
        <taxon>Pseudomonadati</taxon>
        <taxon>Pseudomonadota</taxon>
        <taxon>Gammaproteobacteria</taxon>
        <taxon>Pseudomonadales</taxon>
        <taxon>Pseudomonadaceae</taxon>
        <taxon>Halopseudomonas</taxon>
    </lineage>
</organism>
<dbReference type="Proteomes" id="UP000243750">
    <property type="component" value="Unassembled WGS sequence"/>
</dbReference>
<keyword evidence="1" id="KW-0812">Transmembrane</keyword>
<feature type="transmembrane region" description="Helical" evidence="1">
    <location>
        <begin position="31"/>
        <end position="49"/>
    </location>
</feature>
<protein>
    <submittedName>
        <fullName evidence="2">Uncharacterized protein</fullName>
    </submittedName>
</protein>
<dbReference type="AlphaFoldDB" id="A0AA91U398"/>
<evidence type="ECO:0000313" key="3">
    <source>
        <dbReference type="Proteomes" id="UP000243750"/>
    </source>
</evidence>
<dbReference type="EMBL" id="NWMT01000138">
    <property type="protein sequence ID" value="PCC99206.1"/>
    <property type="molecule type" value="Genomic_DNA"/>
</dbReference>
<sequence>MTATDNLEQLLFGYSDAHTQQGRYMRTAFKIWLVLTCISLGLYTPYYLFSNNARDAVEELTLWHYTPISGPAEAGVPYDRIRSMFSEMGFDIDLEFEDALEDNDLLSDIDIDYVIADYAAKVRASSGLRLVKASAEIGRGHTLTMVFAVQDKGYLKSFALVRGMMQLTVETEDFIADLTQLNDTEELFYGLFHKDETKSERAVRKIVASYNILYHDHLMANPRASIPDTNTHASAKKIMTLGDVMEMMDMPTDPVEDTPDPEPAGKIHEVPAGGTLDNAISSLVESVKDETGANEYVDARSVLKARIVGKTTEDAAVLYTMEREIATRYLAVFLHTGSEYQLVANTIVDSQSAELAVENGIISVKTLIHSIEDPMCCPTQEMTLNYRIDGNELVEVPRS</sequence>
<gene>
    <name evidence="2" type="ORF">CO192_11715</name>
</gene>
<keyword evidence="1" id="KW-1133">Transmembrane helix</keyword>
<reference evidence="2 3" key="1">
    <citation type="submission" date="2017-09" db="EMBL/GenBank/DDBJ databases">
        <title>Bacterial and phytoplankton interrelationship in Kongsfjorden, an Arctic fjord.</title>
        <authorList>
            <person name="Sinha R."/>
            <person name="Krishnan K."/>
        </authorList>
    </citation>
    <scope>NUCLEOTIDE SEQUENCE [LARGE SCALE GENOMIC DNA]</scope>
    <source>
        <strain evidence="2 3">58</strain>
    </source>
</reference>
<keyword evidence="1" id="KW-0472">Membrane</keyword>